<evidence type="ECO:0000313" key="2">
    <source>
        <dbReference type="Proteomes" id="UP001281410"/>
    </source>
</evidence>
<dbReference type="Proteomes" id="UP001281410">
    <property type="component" value="Unassembled WGS sequence"/>
</dbReference>
<comment type="caution">
    <text evidence="1">The sequence shown here is derived from an EMBL/GenBank/DDBJ whole genome shotgun (WGS) entry which is preliminary data.</text>
</comment>
<dbReference type="SUPFAM" id="SSF56672">
    <property type="entry name" value="DNA/RNA polymerases"/>
    <property type="match status" value="1"/>
</dbReference>
<dbReference type="EMBL" id="JANJYJ010000003">
    <property type="protein sequence ID" value="KAK3221631.1"/>
    <property type="molecule type" value="Genomic_DNA"/>
</dbReference>
<dbReference type="AlphaFoldDB" id="A0AAE0EB02"/>
<reference evidence="1" key="1">
    <citation type="journal article" date="2023" name="Plant J.">
        <title>Genome sequences and population genomics provide insights into the demographic history, inbreeding, and mutation load of two 'living fossil' tree species of Dipteronia.</title>
        <authorList>
            <person name="Feng Y."/>
            <person name="Comes H.P."/>
            <person name="Chen J."/>
            <person name="Zhu S."/>
            <person name="Lu R."/>
            <person name="Zhang X."/>
            <person name="Li P."/>
            <person name="Qiu J."/>
            <person name="Olsen K.M."/>
            <person name="Qiu Y."/>
        </authorList>
    </citation>
    <scope>NUCLEOTIDE SEQUENCE</scope>
    <source>
        <strain evidence="1">NBL</strain>
    </source>
</reference>
<dbReference type="Gene3D" id="3.10.10.10">
    <property type="entry name" value="HIV Type 1 Reverse Transcriptase, subunit A, domain 1"/>
    <property type="match status" value="1"/>
</dbReference>
<sequence>MKYVFLDEEKLNPVIIAANLEASQEDELLGVLKEYREAIGWFIDDIKGISPTMCMQKIFLEENAKPTREGQRRLNPIMQEVVKKEILKLLDAGIIYPISDSRWVSPIHVVPKKSEVTVVKNDMSKFVAQRLQTG</sequence>
<keyword evidence="2" id="KW-1185">Reference proteome</keyword>
<organism evidence="1 2">
    <name type="scientific">Dipteronia sinensis</name>
    <dbReference type="NCBI Taxonomy" id="43782"/>
    <lineage>
        <taxon>Eukaryota</taxon>
        <taxon>Viridiplantae</taxon>
        <taxon>Streptophyta</taxon>
        <taxon>Embryophyta</taxon>
        <taxon>Tracheophyta</taxon>
        <taxon>Spermatophyta</taxon>
        <taxon>Magnoliopsida</taxon>
        <taxon>eudicotyledons</taxon>
        <taxon>Gunneridae</taxon>
        <taxon>Pentapetalae</taxon>
        <taxon>rosids</taxon>
        <taxon>malvids</taxon>
        <taxon>Sapindales</taxon>
        <taxon>Sapindaceae</taxon>
        <taxon>Hippocastanoideae</taxon>
        <taxon>Acereae</taxon>
        <taxon>Dipteronia</taxon>
    </lineage>
</organism>
<proteinExistence type="predicted"/>
<accession>A0AAE0EB02</accession>
<dbReference type="InterPro" id="IPR043502">
    <property type="entry name" value="DNA/RNA_pol_sf"/>
</dbReference>
<evidence type="ECO:0008006" key="3">
    <source>
        <dbReference type="Google" id="ProtNLM"/>
    </source>
</evidence>
<gene>
    <name evidence="1" type="ORF">Dsin_008656</name>
</gene>
<name>A0AAE0EB02_9ROSI</name>
<evidence type="ECO:0000313" key="1">
    <source>
        <dbReference type="EMBL" id="KAK3221631.1"/>
    </source>
</evidence>
<protein>
    <recommendedName>
        <fullName evidence="3">Reverse transcriptase</fullName>
    </recommendedName>
</protein>